<keyword evidence="4 7" id="KW-0812">Transmembrane</keyword>
<evidence type="ECO:0000256" key="3">
    <source>
        <dbReference type="ARBA" id="ARBA00022475"/>
    </source>
</evidence>
<dbReference type="PANTHER" id="PTHR30460">
    <property type="entry name" value="MODERATE CONDUCTANCE MECHANOSENSITIVE CHANNEL YBIO"/>
    <property type="match status" value="1"/>
</dbReference>
<comment type="similarity">
    <text evidence="2">Belongs to the MscS (TC 1.A.23) family.</text>
</comment>
<dbReference type="InterPro" id="IPR010920">
    <property type="entry name" value="LSM_dom_sf"/>
</dbReference>
<evidence type="ECO:0000259" key="8">
    <source>
        <dbReference type="Pfam" id="PF00924"/>
    </source>
</evidence>
<dbReference type="PANTHER" id="PTHR30460:SF0">
    <property type="entry name" value="MODERATE CONDUCTANCE MECHANOSENSITIVE CHANNEL YBIO"/>
    <property type="match status" value="1"/>
</dbReference>
<dbReference type="Gene3D" id="3.30.70.100">
    <property type="match status" value="1"/>
</dbReference>
<feature type="transmembrane region" description="Helical" evidence="7">
    <location>
        <begin position="150"/>
        <end position="173"/>
    </location>
</feature>
<organism evidence="11 12">
    <name type="scientific">Deinococcus roseus</name>
    <dbReference type="NCBI Taxonomy" id="392414"/>
    <lineage>
        <taxon>Bacteria</taxon>
        <taxon>Thermotogati</taxon>
        <taxon>Deinococcota</taxon>
        <taxon>Deinococci</taxon>
        <taxon>Deinococcales</taxon>
        <taxon>Deinococcaceae</taxon>
        <taxon>Deinococcus</taxon>
    </lineage>
</organism>
<dbReference type="InterPro" id="IPR049278">
    <property type="entry name" value="MS_channel_C"/>
</dbReference>
<dbReference type="InterPro" id="IPR023408">
    <property type="entry name" value="MscS_beta-dom_sf"/>
</dbReference>
<dbReference type="InterPro" id="IPR006685">
    <property type="entry name" value="MscS_channel_2nd"/>
</dbReference>
<dbReference type="SUPFAM" id="SSF50182">
    <property type="entry name" value="Sm-like ribonucleoproteins"/>
    <property type="match status" value="1"/>
</dbReference>
<keyword evidence="3" id="KW-1003">Cell membrane</keyword>
<dbReference type="InterPro" id="IPR049142">
    <property type="entry name" value="MS_channel_1st"/>
</dbReference>
<evidence type="ECO:0000256" key="2">
    <source>
        <dbReference type="ARBA" id="ARBA00008017"/>
    </source>
</evidence>
<dbReference type="InterPro" id="IPR011066">
    <property type="entry name" value="MscS_channel_C_sf"/>
</dbReference>
<protein>
    <submittedName>
        <fullName evidence="11">Mechanosensitive ion channel protein MscS</fullName>
    </submittedName>
</protein>
<feature type="domain" description="Mechanosensitive ion channel transmembrane helices 2/3" evidence="10">
    <location>
        <begin position="164"/>
        <end position="202"/>
    </location>
</feature>
<feature type="transmembrane region" description="Helical" evidence="7">
    <location>
        <begin position="71"/>
        <end position="90"/>
    </location>
</feature>
<keyword evidence="12" id="KW-1185">Reference proteome</keyword>
<evidence type="ECO:0000313" key="11">
    <source>
        <dbReference type="EMBL" id="GGJ50780.1"/>
    </source>
</evidence>
<reference evidence="12" key="1">
    <citation type="journal article" date="2019" name="Int. J. Syst. Evol. Microbiol.">
        <title>The Global Catalogue of Microorganisms (GCM) 10K type strain sequencing project: providing services to taxonomists for standard genome sequencing and annotation.</title>
        <authorList>
            <consortium name="The Broad Institute Genomics Platform"/>
            <consortium name="The Broad Institute Genome Sequencing Center for Infectious Disease"/>
            <person name="Wu L."/>
            <person name="Ma J."/>
        </authorList>
    </citation>
    <scope>NUCLEOTIDE SEQUENCE [LARGE SCALE GENOMIC DNA]</scope>
    <source>
        <strain evidence="12">JCM 14370</strain>
    </source>
</reference>
<comment type="subcellular location">
    <subcellularLocation>
        <location evidence="1">Cell membrane</location>
        <topology evidence="1">Multi-pass membrane protein</topology>
    </subcellularLocation>
</comment>
<keyword evidence="5 7" id="KW-1133">Transmembrane helix</keyword>
<feature type="domain" description="Mechanosensitive ion channel MscS C-terminal" evidence="9">
    <location>
        <begin position="279"/>
        <end position="362"/>
    </location>
</feature>
<dbReference type="SUPFAM" id="SSF82689">
    <property type="entry name" value="Mechanosensitive channel protein MscS (YggB), C-terminal domain"/>
    <property type="match status" value="1"/>
</dbReference>
<gene>
    <name evidence="11" type="ORF">GCM10008938_40980</name>
</gene>
<dbReference type="EMBL" id="BMOD01000022">
    <property type="protein sequence ID" value="GGJ50780.1"/>
    <property type="molecule type" value="Genomic_DNA"/>
</dbReference>
<evidence type="ECO:0000259" key="9">
    <source>
        <dbReference type="Pfam" id="PF21082"/>
    </source>
</evidence>
<evidence type="ECO:0000259" key="10">
    <source>
        <dbReference type="Pfam" id="PF21088"/>
    </source>
</evidence>
<keyword evidence="6 7" id="KW-0472">Membrane</keyword>
<comment type="caution">
    <text evidence="11">The sequence shown here is derived from an EMBL/GenBank/DDBJ whole genome shotgun (WGS) entry which is preliminary data.</text>
</comment>
<evidence type="ECO:0000313" key="12">
    <source>
        <dbReference type="Proteomes" id="UP000632222"/>
    </source>
</evidence>
<dbReference type="Gene3D" id="2.30.30.60">
    <property type="match status" value="1"/>
</dbReference>
<proteinExistence type="inferred from homology"/>
<dbReference type="Pfam" id="PF21088">
    <property type="entry name" value="MS_channel_1st"/>
    <property type="match status" value="1"/>
</dbReference>
<accession>A0ABQ2D9Z5</accession>
<evidence type="ECO:0000256" key="6">
    <source>
        <dbReference type="ARBA" id="ARBA00023136"/>
    </source>
</evidence>
<evidence type="ECO:0000256" key="7">
    <source>
        <dbReference type="SAM" id="Phobius"/>
    </source>
</evidence>
<sequence length="408" mass="45406">MLAEPSSMELLSFFVSLSTMLDFLQPQMIITLVLRLAVLYAMWVIGSKALRFAERYAESAAGVQDLKLFRYVRLGWTAVVIYMAVVVGIYSLHMEQFAAFYQQGNEVVAWFTQVIGRIVAVILLSYVALRVVNTLAERIVPGSEFSRRTVRVRTLTGVLRSTATVVIVLLAFVMVLDNLGVRSSALLASVSVLGLAVSFGAQSLIKDIFSGFFILLEDQYGVDDSIIVNNNPNLSGGVEKLNLRVTHLRALDGTVHIIPNGQIQTVSVQSKEWSRFVANLSVGYDADLDRAIEVVKKVAGDLYEDAEWKDHFLEAPEVQGVTALNLDAVNIRALFKVLPKSQWALGREFNRRIKRAMDEAQIMIPFSRKTINWGGEPLLVEFKQTPPAEFKADMKKRPDVGADTDMNV</sequence>
<name>A0ABQ2D9Z5_9DEIO</name>
<dbReference type="Pfam" id="PF21082">
    <property type="entry name" value="MS_channel_3rd"/>
    <property type="match status" value="1"/>
</dbReference>
<dbReference type="SUPFAM" id="SSF82861">
    <property type="entry name" value="Mechanosensitive channel protein MscS (YggB), transmembrane region"/>
    <property type="match status" value="1"/>
</dbReference>
<dbReference type="Gene3D" id="1.10.287.1260">
    <property type="match status" value="1"/>
</dbReference>
<feature type="transmembrane region" description="Helical" evidence="7">
    <location>
        <begin position="28"/>
        <end position="50"/>
    </location>
</feature>
<evidence type="ECO:0000256" key="4">
    <source>
        <dbReference type="ARBA" id="ARBA00022692"/>
    </source>
</evidence>
<dbReference type="Pfam" id="PF00924">
    <property type="entry name" value="MS_channel_2nd"/>
    <property type="match status" value="1"/>
</dbReference>
<evidence type="ECO:0000256" key="5">
    <source>
        <dbReference type="ARBA" id="ARBA00022989"/>
    </source>
</evidence>
<feature type="domain" description="Mechanosensitive ion channel MscS" evidence="8">
    <location>
        <begin position="204"/>
        <end position="268"/>
    </location>
</feature>
<dbReference type="InterPro" id="IPR011014">
    <property type="entry name" value="MscS_channel_TM-2"/>
</dbReference>
<feature type="transmembrane region" description="Helical" evidence="7">
    <location>
        <begin position="110"/>
        <end position="129"/>
    </location>
</feature>
<feature type="transmembrane region" description="Helical" evidence="7">
    <location>
        <begin position="185"/>
        <end position="205"/>
    </location>
</feature>
<dbReference type="InterPro" id="IPR045276">
    <property type="entry name" value="YbiO_bact"/>
</dbReference>
<dbReference type="Proteomes" id="UP000632222">
    <property type="component" value="Unassembled WGS sequence"/>
</dbReference>
<evidence type="ECO:0000256" key="1">
    <source>
        <dbReference type="ARBA" id="ARBA00004651"/>
    </source>
</evidence>